<name>A0A0C2WNI6_AMAMK</name>
<gene>
    <name evidence="3" type="ORF">M378DRAFT_27820</name>
</gene>
<evidence type="ECO:0000256" key="2">
    <source>
        <dbReference type="SAM" id="SignalP"/>
    </source>
</evidence>
<feature type="compositionally biased region" description="Low complexity" evidence="1">
    <location>
        <begin position="32"/>
        <end position="53"/>
    </location>
</feature>
<keyword evidence="2" id="KW-0732">Signal</keyword>
<feature type="compositionally biased region" description="Pro residues" evidence="1">
    <location>
        <begin position="54"/>
        <end position="68"/>
    </location>
</feature>
<keyword evidence="4" id="KW-1185">Reference proteome</keyword>
<dbReference type="HOGENOM" id="CLU_2084259_0_0_1"/>
<dbReference type="EMBL" id="KN818357">
    <property type="protein sequence ID" value="KIL57808.1"/>
    <property type="molecule type" value="Genomic_DNA"/>
</dbReference>
<accession>A0A0C2WNI6</accession>
<proteinExistence type="predicted"/>
<feature type="chain" id="PRO_5002173683" evidence="2">
    <location>
        <begin position="20"/>
        <end position="117"/>
    </location>
</feature>
<dbReference type="AlphaFoldDB" id="A0A0C2WNI6"/>
<evidence type="ECO:0000313" key="3">
    <source>
        <dbReference type="EMBL" id="KIL57808.1"/>
    </source>
</evidence>
<organism evidence="3 4">
    <name type="scientific">Amanita muscaria (strain Koide BX008)</name>
    <dbReference type="NCBI Taxonomy" id="946122"/>
    <lineage>
        <taxon>Eukaryota</taxon>
        <taxon>Fungi</taxon>
        <taxon>Dikarya</taxon>
        <taxon>Basidiomycota</taxon>
        <taxon>Agaricomycotina</taxon>
        <taxon>Agaricomycetes</taxon>
        <taxon>Agaricomycetidae</taxon>
        <taxon>Agaricales</taxon>
        <taxon>Pluteineae</taxon>
        <taxon>Amanitaceae</taxon>
        <taxon>Amanita</taxon>
    </lineage>
</organism>
<evidence type="ECO:0000256" key="1">
    <source>
        <dbReference type="SAM" id="MobiDB-lite"/>
    </source>
</evidence>
<reference evidence="3 4" key="1">
    <citation type="submission" date="2014-04" db="EMBL/GenBank/DDBJ databases">
        <title>Evolutionary Origins and Diversification of the Mycorrhizal Mutualists.</title>
        <authorList>
            <consortium name="DOE Joint Genome Institute"/>
            <consortium name="Mycorrhizal Genomics Consortium"/>
            <person name="Kohler A."/>
            <person name="Kuo A."/>
            <person name="Nagy L.G."/>
            <person name="Floudas D."/>
            <person name="Copeland A."/>
            <person name="Barry K.W."/>
            <person name="Cichocki N."/>
            <person name="Veneault-Fourrey C."/>
            <person name="LaButti K."/>
            <person name="Lindquist E.A."/>
            <person name="Lipzen A."/>
            <person name="Lundell T."/>
            <person name="Morin E."/>
            <person name="Murat C."/>
            <person name="Riley R."/>
            <person name="Ohm R."/>
            <person name="Sun H."/>
            <person name="Tunlid A."/>
            <person name="Henrissat B."/>
            <person name="Grigoriev I.V."/>
            <person name="Hibbett D.S."/>
            <person name="Martin F."/>
        </authorList>
    </citation>
    <scope>NUCLEOTIDE SEQUENCE [LARGE SCALE GENOMIC DNA]</scope>
    <source>
        <strain evidence="3 4">Koide BX008</strain>
    </source>
</reference>
<feature type="signal peptide" evidence="2">
    <location>
        <begin position="1"/>
        <end position="19"/>
    </location>
</feature>
<dbReference type="InParanoid" id="A0A0C2WNI6"/>
<sequence>MRFSIIYLASLVLVPSLVASMPFFPSPPPSSRPSSPDSPLLPSSPLDSPVSSPRRPPLHPLSPPPSPLLIPNRDARVGPIRRVRIRPAPRPPPYHGGPGSPDHGSGGPTRRAGDGLD</sequence>
<feature type="region of interest" description="Disordered" evidence="1">
    <location>
        <begin position="22"/>
        <end position="117"/>
    </location>
</feature>
<feature type="compositionally biased region" description="Gly residues" evidence="1">
    <location>
        <begin position="96"/>
        <end position="107"/>
    </location>
</feature>
<dbReference type="Proteomes" id="UP000054549">
    <property type="component" value="Unassembled WGS sequence"/>
</dbReference>
<protein>
    <submittedName>
        <fullName evidence="3">Uncharacterized protein</fullName>
    </submittedName>
</protein>
<evidence type="ECO:0000313" key="4">
    <source>
        <dbReference type="Proteomes" id="UP000054549"/>
    </source>
</evidence>